<dbReference type="InterPro" id="IPR018060">
    <property type="entry name" value="HTH_AraC"/>
</dbReference>
<name>A0A3D2XAG5_9FIRM</name>
<keyword evidence="4" id="KW-0812">Transmembrane</keyword>
<dbReference type="EMBL" id="DPVV01000501">
    <property type="protein sequence ID" value="HCL03727.1"/>
    <property type="molecule type" value="Genomic_DNA"/>
</dbReference>
<keyword evidence="2" id="KW-0238">DNA-binding</keyword>
<keyword evidence="4" id="KW-1133">Transmembrane helix</keyword>
<protein>
    <recommendedName>
        <fullName evidence="5">HTH araC/xylS-type domain-containing protein</fullName>
    </recommendedName>
</protein>
<dbReference type="GO" id="GO:0043565">
    <property type="term" value="F:sequence-specific DNA binding"/>
    <property type="evidence" value="ECO:0007669"/>
    <property type="project" value="InterPro"/>
</dbReference>
<dbReference type="Pfam" id="PF12833">
    <property type="entry name" value="HTH_18"/>
    <property type="match status" value="1"/>
</dbReference>
<reference evidence="6 7" key="1">
    <citation type="journal article" date="2018" name="Nat. Biotechnol.">
        <title>A standardized bacterial taxonomy based on genome phylogeny substantially revises the tree of life.</title>
        <authorList>
            <person name="Parks D.H."/>
            <person name="Chuvochina M."/>
            <person name="Waite D.W."/>
            <person name="Rinke C."/>
            <person name="Skarshewski A."/>
            <person name="Chaumeil P.A."/>
            <person name="Hugenholtz P."/>
        </authorList>
    </citation>
    <scope>NUCLEOTIDE SEQUENCE [LARGE SCALE GENOMIC DNA]</scope>
    <source>
        <strain evidence="6">UBA11728</strain>
    </source>
</reference>
<evidence type="ECO:0000256" key="3">
    <source>
        <dbReference type="ARBA" id="ARBA00023163"/>
    </source>
</evidence>
<dbReference type="PANTHER" id="PTHR43280:SF2">
    <property type="entry name" value="HTH-TYPE TRANSCRIPTIONAL REGULATOR EXSA"/>
    <property type="match status" value="1"/>
</dbReference>
<keyword evidence="4" id="KW-0472">Membrane</keyword>
<keyword evidence="3" id="KW-0804">Transcription</keyword>
<evidence type="ECO:0000313" key="6">
    <source>
        <dbReference type="EMBL" id="HCL03727.1"/>
    </source>
</evidence>
<accession>A0A3D2XAG5</accession>
<dbReference type="GO" id="GO:0003700">
    <property type="term" value="F:DNA-binding transcription factor activity"/>
    <property type="evidence" value="ECO:0007669"/>
    <property type="project" value="InterPro"/>
</dbReference>
<dbReference type="SUPFAM" id="SSF46689">
    <property type="entry name" value="Homeodomain-like"/>
    <property type="match status" value="1"/>
</dbReference>
<dbReference type="PROSITE" id="PS01124">
    <property type="entry name" value="HTH_ARAC_FAMILY_2"/>
    <property type="match status" value="1"/>
</dbReference>
<feature type="transmembrane region" description="Helical" evidence="4">
    <location>
        <begin position="26"/>
        <end position="47"/>
    </location>
</feature>
<sequence length="502" mass="57746">RSSDLNGWLYVSSYDPAIVTHEASSIIVTAGLLILFMMTLIFLFSVLGSRTIYRPVSQLVTNLRNIEVIEEVAGKNENEFNFIGKRINRLVDSKNNMEELILVQQKQLKELFVLRLLKGEVRKEDIESKLKNFGFEKMKYASIIAISVSSKVIEEEWDYTKQDMIKISIVENMPDLINDQLLFPAVTNSNVILCTITRELKEELEEAAVELIRHLTDYVVIESGYHVNFGISQPFDSLMKFRQAYNESLEAVKNNETLNKENTICEQNFIFYSDIANSNSNNYSYELILEKEMKAAVDECDKVKAFFLADTFINHMAESGAVLNELHFYLHRFMVAVILVATDAGLSVNDIFGHGSVNVFLQFNQLSDLDKIRSFYKHNIISPVIKQLSTFRRSNSDLVLDKIVRLVRETSSDITLTECADQLGYHPSYIWKIMKSKINMTFTDYVTIQRIEIAKKMLIETDKSVAEIAEQLKYTNAQNFIRFFSKHVGTTPGKFRMMDRES</sequence>
<evidence type="ECO:0000259" key="5">
    <source>
        <dbReference type="PROSITE" id="PS01124"/>
    </source>
</evidence>
<evidence type="ECO:0000256" key="2">
    <source>
        <dbReference type="ARBA" id="ARBA00023125"/>
    </source>
</evidence>
<dbReference type="PANTHER" id="PTHR43280">
    <property type="entry name" value="ARAC-FAMILY TRANSCRIPTIONAL REGULATOR"/>
    <property type="match status" value="1"/>
</dbReference>
<comment type="caution">
    <text evidence="6">The sequence shown here is derived from an EMBL/GenBank/DDBJ whole genome shotgun (WGS) entry which is preliminary data.</text>
</comment>
<evidence type="ECO:0000313" key="7">
    <source>
        <dbReference type="Proteomes" id="UP000262969"/>
    </source>
</evidence>
<dbReference type="InterPro" id="IPR009057">
    <property type="entry name" value="Homeodomain-like_sf"/>
</dbReference>
<keyword evidence="1" id="KW-0805">Transcription regulation</keyword>
<proteinExistence type="predicted"/>
<gene>
    <name evidence="6" type="ORF">DHW61_15205</name>
</gene>
<evidence type="ECO:0000256" key="1">
    <source>
        <dbReference type="ARBA" id="ARBA00023015"/>
    </source>
</evidence>
<feature type="domain" description="HTH araC/xylS-type" evidence="5">
    <location>
        <begin position="401"/>
        <end position="498"/>
    </location>
</feature>
<feature type="non-terminal residue" evidence="6">
    <location>
        <position position="1"/>
    </location>
</feature>
<dbReference type="Proteomes" id="UP000262969">
    <property type="component" value="Unassembled WGS sequence"/>
</dbReference>
<dbReference type="AlphaFoldDB" id="A0A3D2XAG5"/>
<dbReference type="SMART" id="SM00342">
    <property type="entry name" value="HTH_ARAC"/>
    <property type="match status" value="1"/>
</dbReference>
<evidence type="ECO:0000256" key="4">
    <source>
        <dbReference type="SAM" id="Phobius"/>
    </source>
</evidence>
<organism evidence="6 7">
    <name type="scientific">Lachnoclostridium phytofermentans</name>
    <dbReference type="NCBI Taxonomy" id="66219"/>
    <lineage>
        <taxon>Bacteria</taxon>
        <taxon>Bacillati</taxon>
        <taxon>Bacillota</taxon>
        <taxon>Clostridia</taxon>
        <taxon>Lachnospirales</taxon>
        <taxon>Lachnospiraceae</taxon>
    </lineage>
</organism>
<dbReference type="Gene3D" id="1.10.10.60">
    <property type="entry name" value="Homeodomain-like"/>
    <property type="match status" value="2"/>
</dbReference>